<dbReference type="GO" id="GO:0005524">
    <property type="term" value="F:ATP binding"/>
    <property type="evidence" value="ECO:0007669"/>
    <property type="project" value="UniProtKB-KW"/>
</dbReference>
<protein>
    <submittedName>
        <fullName evidence="9">ABC transporter ATP-binding protein</fullName>
    </submittedName>
</protein>
<dbReference type="InterPro" id="IPR003593">
    <property type="entry name" value="AAA+_ATPase"/>
</dbReference>
<dbReference type="PANTHER" id="PTHR43297">
    <property type="entry name" value="OLIGOPEPTIDE TRANSPORT ATP-BINDING PROTEIN APPD"/>
    <property type="match status" value="1"/>
</dbReference>
<evidence type="ECO:0000256" key="4">
    <source>
        <dbReference type="ARBA" id="ARBA00022475"/>
    </source>
</evidence>
<dbReference type="InterPro" id="IPR017871">
    <property type="entry name" value="ABC_transporter-like_CS"/>
</dbReference>
<dbReference type="PROSITE" id="PS00211">
    <property type="entry name" value="ABC_TRANSPORTER_1"/>
    <property type="match status" value="2"/>
</dbReference>
<accession>A0A941EPV4</accession>
<dbReference type="NCBIfam" id="NF008453">
    <property type="entry name" value="PRK11308.1"/>
    <property type="match status" value="2"/>
</dbReference>
<dbReference type="AlphaFoldDB" id="A0A941EPV4"/>
<evidence type="ECO:0000256" key="3">
    <source>
        <dbReference type="ARBA" id="ARBA00022448"/>
    </source>
</evidence>
<dbReference type="InterPro" id="IPR013563">
    <property type="entry name" value="Oligopep_ABC_C"/>
</dbReference>
<dbReference type="RefSeq" id="WP_212529453.1">
    <property type="nucleotide sequence ID" value="NZ_JAGSOG010000076.1"/>
</dbReference>
<evidence type="ECO:0000256" key="5">
    <source>
        <dbReference type="ARBA" id="ARBA00022741"/>
    </source>
</evidence>
<keyword evidence="5" id="KW-0547">Nucleotide-binding</keyword>
<dbReference type="PANTHER" id="PTHR43297:SF2">
    <property type="entry name" value="DIPEPTIDE TRANSPORT ATP-BINDING PROTEIN DPPD"/>
    <property type="match status" value="1"/>
</dbReference>
<keyword evidence="10" id="KW-1185">Reference proteome</keyword>
<organism evidence="9 10">
    <name type="scientific">Actinospica durhamensis</name>
    <dbReference type="NCBI Taxonomy" id="1508375"/>
    <lineage>
        <taxon>Bacteria</taxon>
        <taxon>Bacillati</taxon>
        <taxon>Actinomycetota</taxon>
        <taxon>Actinomycetes</taxon>
        <taxon>Catenulisporales</taxon>
        <taxon>Actinospicaceae</taxon>
        <taxon>Actinospica</taxon>
    </lineage>
</organism>
<dbReference type="CDD" id="cd03257">
    <property type="entry name" value="ABC_NikE_OppD_transporters"/>
    <property type="match status" value="2"/>
</dbReference>
<comment type="caution">
    <text evidence="9">The sequence shown here is derived from an EMBL/GenBank/DDBJ whole genome shotgun (WGS) entry which is preliminary data.</text>
</comment>
<dbReference type="Pfam" id="PF00005">
    <property type="entry name" value="ABC_tran"/>
    <property type="match status" value="2"/>
</dbReference>
<evidence type="ECO:0000313" key="9">
    <source>
        <dbReference type="EMBL" id="MBR7834938.1"/>
    </source>
</evidence>
<evidence type="ECO:0000256" key="6">
    <source>
        <dbReference type="ARBA" id="ARBA00022840"/>
    </source>
</evidence>
<dbReference type="SUPFAM" id="SSF52540">
    <property type="entry name" value="P-loop containing nucleoside triphosphate hydrolases"/>
    <property type="match status" value="2"/>
</dbReference>
<dbReference type="SMART" id="SM00382">
    <property type="entry name" value="AAA"/>
    <property type="match status" value="2"/>
</dbReference>
<feature type="domain" description="ABC transporter" evidence="8">
    <location>
        <begin position="360"/>
        <end position="610"/>
    </location>
</feature>
<keyword evidence="3" id="KW-0813">Transport</keyword>
<dbReference type="NCBIfam" id="TIGR01727">
    <property type="entry name" value="oligo_HPY"/>
    <property type="match status" value="2"/>
</dbReference>
<evidence type="ECO:0000313" key="10">
    <source>
        <dbReference type="Proteomes" id="UP000675781"/>
    </source>
</evidence>
<keyword evidence="7" id="KW-0472">Membrane</keyword>
<evidence type="ECO:0000256" key="7">
    <source>
        <dbReference type="ARBA" id="ARBA00023136"/>
    </source>
</evidence>
<evidence type="ECO:0000256" key="2">
    <source>
        <dbReference type="ARBA" id="ARBA00005417"/>
    </source>
</evidence>
<dbReference type="Gene3D" id="3.40.50.300">
    <property type="entry name" value="P-loop containing nucleotide triphosphate hydrolases"/>
    <property type="match status" value="2"/>
</dbReference>
<dbReference type="GO" id="GO:0016887">
    <property type="term" value="F:ATP hydrolysis activity"/>
    <property type="evidence" value="ECO:0007669"/>
    <property type="project" value="InterPro"/>
</dbReference>
<gene>
    <name evidence="9" type="ORF">KDL01_16815</name>
</gene>
<evidence type="ECO:0000256" key="1">
    <source>
        <dbReference type="ARBA" id="ARBA00004202"/>
    </source>
</evidence>
<name>A0A941EPV4_9ACTN</name>
<dbReference type="GO" id="GO:0015833">
    <property type="term" value="P:peptide transport"/>
    <property type="evidence" value="ECO:0007669"/>
    <property type="project" value="InterPro"/>
</dbReference>
<dbReference type="Proteomes" id="UP000675781">
    <property type="component" value="Unassembled WGS sequence"/>
</dbReference>
<dbReference type="EMBL" id="JAGSOG010000076">
    <property type="protein sequence ID" value="MBR7834938.1"/>
    <property type="molecule type" value="Genomic_DNA"/>
</dbReference>
<keyword evidence="6 9" id="KW-0067">ATP-binding</keyword>
<keyword evidence="4" id="KW-1003">Cell membrane</keyword>
<dbReference type="InterPro" id="IPR003439">
    <property type="entry name" value="ABC_transporter-like_ATP-bd"/>
</dbReference>
<dbReference type="FunFam" id="3.40.50.300:FF:000016">
    <property type="entry name" value="Oligopeptide ABC transporter ATP-binding component"/>
    <property type="match status" value="2"/>
</dbReference>
<sequence length="691" mass="74762">MSLNDTPALEVADLEISFPSEAGVVSAVRGVNYQLRRGEVLGIVGESGSGKSVTAMAVLGLLPETAQVTGSVRLGGRELLNLGDKEMSKIRGRELAMVFQDPLSALTPVFTIGSQIIEALQVHQDISKADARKRAVELLDLVGIPDPQRRVDNFPHEFSGGMRQRAMIAQAIANDPAVIIADEPTTALDVTIQAQILDVLKTAKDVTGAAIVMITHDLGVVAGFADRVMVMYAGRPVETGVVEDIYYEPRMPYTIGLLGSIPRLDDTERKALTPIDGNPPNLSALPVGCPFQARCPIVVDVCRQVEPVLERAGSDVHHSACHRAGELVTGSLPVDEVYPVPEIPEARAARIPRDQRPAVLEITNLHKHFPLTRGALAKRKVGEVRAVDGIDLEIRAGETVGLVGESGCGKTTTLMQLLELVSPEQGKIVVLGKDTANLHQNERRELRRDLQVVFQDPMASLDPRMPVGAILAEPLRSFGRKKAEVFARVTELLKLVGLEPEHANRFPAEFSGGQRQRIGIARALALEPKVVILDEPVSALDVSIQAGVLNLLEELKAKLDLSYLFVAHDLSVVRHTSDRVAVMYLGRIVEVGDVAQIFDAPSHPYTQALLSAIPVPDPRKERERARILLEGDLPSPTNIPSGCRFRNRCPKFQTLAEGDQARCIGEDPSLHGLDEPGHEAACHFAGALSVV</sequence>
<dbReference type="GO" id="GO:0005886">
    <property type="term" value="C:plasma membrane"/>
    <property type="evidence" value="ECO:0007669"/>
    <property type="project" value="UniProtKB-SubCell"/>
</dbReference>
<dbReference type="Pfam" id="PF08352">
    <property type="entry name" value="oligo_HPY"/>
    <property type="match status" value="2"/>
</dbReference>
<proteinExistence type="inferred from homology"/>
<dbReference type="InterPro" id="IPR027417">
    <property type="entry name" value="P-loop_NTPase"/>
</dbReference>
<dbReference type="InterPro" id="IPR050388">
    <property type="entry name" value="ABC_Ni/Peptide_Import"/>
</dbReference>
<dbReference type="PROSITE" id="PS50893">
    <property type="entry name" value="ABC_TRANSPORTER_2"/>
    <property type="match status" value="2"/>
</dbReference>
<comment type="subcellular location">
    <subcellularLocation>
        <location evidence="1">Cell membrane</location>
        <topology evidence="1">Peripheral membrane protein</topology>
    </subcellularLocation>
</comment>
<comment type="similarity">
    <text evidence="2">Belongs to the ABC transporter superfamily.</text>
</comment>
<feature type="domain" description="ABC transporter" evidence="8">
    <location>
        <begin position="9"/>
        <end position="258"/>
    </location>
</feature>
<evidence type="ECO:0000259" key="8">
    <source>
        <dbReference type="PROSITE" id="PS50893"/>
    </source>
</evidence>
<reference evidence="9" key="1">
    <citation type="submission" date="2021-04" db="EMBL/GenBank/DDBJ databases">
        <title>Genome based classification of Actinospica acidithermotolerans sp. nov., an actinobacterium isolated from an Indonesian hot spring.</title>
        <authorList>
            <person name="Kusuma A.B."/>
            <person name="Putra K.E."/>
            <person name="Nafisah S."/>
            <person name="Loh J."/>
            <person name="Nouioui I."/>
            <person name="Goodfellow M."/>
        </authorList>
    </citation>
    <scope>NUCLEOTIDE SEQUENCE</scope>
    <source>
        <strain evidence="9">CSCA 57</strain>
    </source>
</reference>
<dbReference type="NCBIfam" id="NF007739">
    <property type="entry name" value="PRK10419.1"/>
    <property type="match status" value="2"/>
</dbReference>